<organism evidence="1 2">
    <name type="scientific">Penicillium diatomitis</name>
    <dbReference type="NCBI Taxonomy" id="2819901"/>
    <lineage>
        <taxon>Eukaryota</taxon>
        <taxon>Fungi</taxon>
        <taxon>Dikarya</taxon>
        <taxon>Ascomycota</taxon>
        <taxon>Pezizomycotina</taxon>
        <taxon>Eurotiomycetes</taxon>
        <taxon>Eurotiomycetidae</taxon>
        <taxon>Eurotiales</taxon>
        <taxon>Aspergillaceae</taxon>
        <taxon>Penicillium</taxon>
    </lineage>
</organism>
<evidence type="ECO:0000313" key="2">
    <source>
        <dbReference type="Proteomes" id="UP001148312"/>
    </source>
</evidence>
<sequence length="266" mass="29617">MASPVSHNASSLLLEPLPSLNVPLSRTSSKALRRIQFVGALRRWANFRIEGSQTYNSQTWNERELAARVSTSLQAGSVDEEHVLVSDEHGVQSRFEGRAEEVLGVAFEAQNQDLKLGGFRGASSLTPGYKKVPDFVLVISSREAKVVGEVKVPWINDHGLSKAISLSLFQTGDEEPFQHLLGQIAKYMFDSRLKYGVLTTYQLTIFLRKMDFGRAWGLGFSPVIHHNFRGSTSGRTISLCQSFYHVGLLALTDSQFDTQTGLRNQR</sequence>
<reference evidence="1" key="2">
    <citation type="journal article" date="2023" name="IMA Fungus">
        <title>Comparative genomic study of the Penicillium genus elucidates a diverse pangenome and 15 lateral gene transfer events.</title>
        <authorList>
            <person name="Petersen C."/>
            <person name="Sorensen T."/>
            <person name="Nielsen M.R."/>
            <person name="Sondergaard T.E."/>
            <person name="Sorensen J.L."/>
            <person name="Fitzpatrick D.A."/>
            <person name="Frisvad J.C."/>
            <person name="Nielsen K.L."/>
        </authorList>
    </citation>
    <scope>NUCLEOTIDE SEQUENCE</scope>
    <source>
        <strain evidence="1">IBT 30728</strain>
    </source>
</reference>
<dbReference type="RefSeq" id="XP_056793033.1">
    <property type="nucleotide sequence ID" value="XM_056931002.1"/>
</dbReference>
<dbReference type="GeneID" id="81621251"/>
<dbReference type="AlphaFoldDB" id="A0A9X0BZQ3"/>
<keyword evidence="2" id="KW-1185">Reference proteome</keyword>
<comment type="caution">
    <text evidence="1">The sequence shown here is derived from an EMBL/GenBank/DDBJ whole genome shotgun (WGS) entry which is preliminary data.</text>
</comment>
<reference evidence="1" key="1">
    <citation type="submission" date="2022-12" db="EMBL/GenBank/DDBJ databases">
        <authorList>
            <person name="Petersen C."/>
        </authorList>
    </citation>
    <scope>NUCLEOTIDE SEQUENCE</scope>
    <source>
        <strain evidence="1">IBT 30728</strain>
    </source>
</reference>
<dbReference type="Proteomes" id="UP001148312">
    <property type="component" value="Unassembled WGS sequence"/>
</dbReference>
<name>A0A9X0BZQ3_9EURO</name>
<gene>
    <name evidence="1" type="ORF">N7539_001399</name>
</gene>
<protein>
    <submittedName>
        <fullName evidence="1">Uncharacterized protein</fullName>
    </submittedName>
</protein>
<accession>A0A9X0BZQ3</accession>
<evidence type="ECO:0000313" key="1">
    <source>
        <dbReference type="EMBL" id="KAJ5492653.1"/>
    </source>
</evidence>
<dbReference type="EMBL" id="JAPWDQ010000002">
    <property type="protein sequence ID" value="KAJ5492653.1"/>
    <property type="molecule type" value="Genomic_DNA"/>
</dbReference>
<proteinExistence type="predicted"/>